<dbReference type="NCBIfam" id="TIGR03166">
    <property type="entry name" value="alt_F1F0_F1_eps"/>
    <property type="match status" value="1"/>
</dbReference>
<dbReference type="GO" id="GO:0012505">
    <property type="term" value="C:endomembrane system"/>
    <property type="evidence" value="ECO:0007669"/>
    <property type="project" value="UniProtKB-SubCell"/>
</dbReference>
<evidence type="ECO:0000256" key="5">
    <source>
        <dbReference type="ARBA" id="ARBA00023065"/>
    </source>
</evidence>
<evidence type="ECO:0000256" key="6">
    <source>
        <dbReference type="ARBA" id="ARBA00023136"/>
    </source>
</evidence>
<accession>I5AY60</accession>
<dbReference type="OrthoDB" id="8546953at2"/>
<dbReference type="GO" id="GO:0045259">
    <property type="term" value="C:proton-transporting ATP synthase complex"/>
    <property type="evidence" value="ECO:0007669"/>
    <property type="project" value="UniProtKB-KW"/>
</dbReference>
<keyword evidence="8" id="KW-0375">Hydrogen ion transport</keyword>
<dbReference type="Proteomes" id="UP000005778">
    <property type="component" value="Chromosome"/>
</dbReference>
<feature type="coiled-coil region" evidence="9">
    <location>
        <begin position="84"/>
        <end position="111"/>
    </location>
</feature>
<dbReference type="Pfam" id="PF02823">
    <property type="entry name" value="ATP-synt_DE_N"/>
    <property type="match status" value="1"/>
</dbReference>
<comment type="subunit">
    <text evidence="8">F-type ATPases have 2 components, CF(1) - the catalytic core - and CF(0) - the membrane proton channel. CF(1) has five subunits: alpha(3), beta(3), gamma(1), delta(1), epsilon(1). CF(0) has three main subunits: a, b and c.</text>
</comment>
<comment type="similarity">
    <text evidence="3 8">Belongs to the ATPase epsilon chain family.</text>
</comment>
<dbReference type="InterPro" id="IPR001469">
    <property type="entry name" value="ATP_synth_F1_dsu/esu"/>
</dbReference>
<dbReference type="HOGENOM" id="CLU_149174_0_0_7"/>
<dbReference type="RefSeq" id="WP_004070517.1">
    <property type="nucleotide sequence ID" value="NZ_CM001488.1"/>
</dbReference>
<evidence type="ECO:0000313" key="12">
    <source>
        <dbReference type="Proteomes" id="UP000005778"/>
    </source>
</evidence>
<dbReference type="Gene3D" id="2.60.15.10">
    <property type="entry name" value="F0F1 ATP synthase delta/epsilon subunit, N-terminal"/>
    <property type="match status" value="1"/>
</dbReference>
<evidence type="ECO:0000256" key="3">
    <source>
        <dbReference type="ARBA" id="ARBA00005712"/>
    </source>
</evidence>
<dbReference type="EMBL" id="CM001488">
    <property type="protein sequence ID" value="EIM62173.1"/>
    <property type="molecule type" value="Genomic_DNA"/>
</dbReference>
<dbReference type="eggNOG" id="COG0355">
    <property type="taxonomic scope" value="Bacteria"/>
</dbReference>
<dbReference type="GO" id="GO:0005524">
    <property type="term" value="F:ATP binding"/>
    <property type="evidence" value="ECO:0007669"/>
    <property type="project" value="UniProtKB-UniRule"/>
</dbReference>
<sequence>MRLKILVPAGLFLDRPVDKILAESTQGGFCLLPKHIDMASALAPGILTYVAGGEPHHLALNGGVLVKKGDAVRISSRAAVAGGLGELEAQVLRMQKEAAEAENSARKAVAKLEAGFVRTLIKVETA</sequence>
<keyword evidence="12" id="KW-1185">Reference proteome</keyword>
<protein>
    <recommendedName>
        <fullName evidence="8">ATP synthase epsilon chain</fullName>
    </recommendedName>
    <alternativeName>
        <fullName evidence="8">ATP synthase F1 sector epsilon subunit</fullName>
    </alternativeName>
    <alternativeName>
        <fullName evidence="8">F-ATPase epsilon subunit</fullName>
    </alternativeName>
</protein>
<comment type="function">
    <text evidence="1 8">Produces ATP from ADP in the presence of a proton gradient across the membrane.</text>
</comment>
<keyword evidence="7 8" id="KW-0139">CF(1)</keyword>
<dbReference type="InterPro" id="IPR024037">
    <property type="entry name" value="Alt_ATP_synth_F1_esu"/>
</dbReference>
<dbReference type="InterPro" id="IPR020546">
    <property type="entry name" value="ATP_synth_F1_dsu/esu_N"/>
</dbReference>
<dbReference type="HAMAP" id="MF_00530">
    <property type="entry name" value="ATP_synth_epsil_bac"/>
    <property type="match status" value="1"/>
</dbReference>
<evidence type="ECO:0000313" key="11">
    <source>
        <dbReference type="EMBL" id="EIM62173.1"/>
    </source>
</evidence>
<keyword evidence="9" id="KW-0175">Coiled coil</keyword>
<evidence type="ECO:0000256" key="1">
    <source>
        <dbReference type="ARBA" id="ARBA00003543"/>
    </source>
</evidence>
<keyword evidence="8" id="KW-0066">ATP synthesis</keyword>
<dbReference type="SUPFAM" id="SSF51344">
    <property type="entry name" value="Epsilon subunit of F1F0-ATP synthase N-terminal domain"/>
    <property type="match status" value="1"/>
</dbReference>
<evidence type="ECO:0000256" key="9">
    <source>
        <dbReference type="SAM" id="Coils"/>
    </source>
</evidence>
<gene>
    <name evidence="8" type="primary">atpC</name>
    <name evidence="11" type="ORF">DespoDRAFT_00127</name>
</gene>
<dbReference type="STRING" id="879212.DespoDRAFT_00127"/>
<dbReference type="AlphaFoldDB" id="I5AY60"/>
<keyword evidence="6 8" id="KW-0472">Membrane</keyword>
<reference evidence="11 12" key="2">
    <citation type="submission" date="2012-02" db="EMBL/GenBank/DDBJ databases">
        <title>Improved High-Quality Draft sequence of Desulfobacter postgatei 2ac9.</title>
        <authorList>
            <consortium name="US DOE Joint Genome Institute"/>
            <person name="Lucas S."/>
            <person name="Han J."/>
            <person name="Lapidus A."/>
            <person name="Cheng J.-F."/>
            <person name="Goodwin L."/>
            <person name="Pitluck S."/>
            <person name="Peters L."/>
            <person name="Ovchinnikova G."/>
            <person name="Held B."/>
            <person name="Detter J.C."/>
            <person name="Han C."/>
            <person name="Tapia R."/>
            <person name="Land M."/>
            <person name="Hauser L."/>
            <person name="Kyrpides N."/>
            <person name="Ivanova N."/>
            <person name="Pagani I."/>
            <person name="Orellana R."/>
            <person name="Lovley D."/>
            <person name="Woyke T."/>
        </authorList>
    </citation>
    <scope>NUCLEOTIDE SEQUENCE [LARGE SCALE GENOMIC DNA]</scope>
    <source>
        <strain evidence="11 12">2ac9</strain>
    </source>
</reference>
<evidence type="ECO:0000256" key="8">
    <source>
        <dbReference type="HAMAP-Rule" id="MF_00530"/>
    </source>
</evidence>
<reference evidence="11 12" key="1">
    <citation type="submission" date="2011-09" db="EMBL/GenBank/DDBJ databases">
        <authorList>
            <consortium name="US DOE Joint Genome Institute (JGI-PGF)"/>
            <person name="Lucas S."/>
            <person name="Han J."/>
            <person name="Lapidus A."/>
            <person name="Cheng J.-F."/>
            <person name="Goodwin L."/>
            <person name="Pitluck S."/>
            <person name="Peters L."/>
            <person name="Land M.L."/>
            <person name="Hauser L."/>
            <person name="Orellana R."/>
            <person name="Lovley D."/>
            <person name="Woyke T.J."/>
        </authorList>
    </citation>
    <scope>NUCLEOTIDE SEQUENCE [LARGE SCALE GENOMIC DNA]</scope>
    <source>
        <strain evidence="11 12">2ac9</strain>
    </source>
</reference>
<dbReference type="CDD" id="cd12152">
    <property type="entry name" value="F1-ATPase_delta"/>
    <property type="match status" value="1"/>
</dbReference>
<evidence type="ECO:0000256" key="4">
    <source>
        <dbReference type="ARBA" id="ARBA00022448"/>
    </source>
</evidence>
<dbReference type="GO" id="GO:0046933">
    <property type="term" value="F:proton-transporting ATP synthase activity, rotational mechanism"/>
    <property type="evidence" value="ECO:0007669"/>
    <property type="project" value="UniProtKB-UniRule"/>
</dbReference>
<comment type="subcellular location">
    <subcellularLocation>
        <location evidence="8">Cell membrane</location>
        <topology evidence="8">Peripheral membrane protein</topology>
    </subcellularLocation>
    <subcellularLocation>
        <location evidence="2">Endomembrane system</location>
        <topology evidence="2">Peripheral membrane protein</topology>
    </subcellularLocation>
</comment>
<keyword evidence="8" id="KW-1003">Cell membrane</keyword>
<organism evidence="11 12">
    <name type="scientific">Desulfobacter postgatei 2ac9</name>
    <dbReference type="NCBI Taxonomy" id="879212"/>
    <lineage>
        <taxon>Bacteria</taxon>
        <taxon>Pseudomonadati</taxon>
        <taxon>Thermodesulfobacteriota</taxon>
        <taxon>Desulfobacteria</taxon>
        <taxon>Desulfobacterales</taxon>
        <taxon>Desulfobacteraceae</taxon>
        <taxon>Desulfobacter</taxon>
    </lineage>
</organism>
<proteinExistence type="inferred from homology"/>
<feature type="domain" description="ATP synthase F1 complex delta/epsilon subunit N-terminal" evidence="10">
    <location>
        <begin position="1"/>
        <end position="79"/>
    </location>
</feature>
<keyword evidence="4 8" id="KW-0813">Transport</keyword>
<evidence type="ECO:0000256" key="2">
    <source>
        <dbReference type="ARBA" id="ARBA00004184"/>
    </source>
</evidence>
<evidence type="ECO:0000256" key="7">
    <source>
        <dbReference type="ARBA" id="ARBA00023196"/>
    </source>
</evidence>
<dbReference type="GO" id="GO:0005886">
    <property type="term" value="C:plasma membrane"/>
    <property type="evidence" value="ECO:0007669"/>
    <property type="project" value="UniProtKB-SubCell"/>
</dbReference>
<evidence type="ECO:0000259" key="10">
    <source>
        <dbReference type="Pfam" id="PF02823"/>
    </source>
</evidence>
<name>I5AY60_9BACT</name>
<dbReference type="InterPro" id="IPR036771">
    <property type="entry name" value="ATPsynth_dsu/esu_N"/>
</dbReference>
<keyword evidence="5 8" id="KW-0406">Ion transport</keyword>